<dbReference type="SUPFAM" id="SSF52540">
    <property type="entry name" value="P-loop containing nucleoside triphosphate hydrolases"/>
    <property type="match status" value="1"/>
</dbReference>
<dbReference type="Gene3D" id="3.40.50.300">
    <property type="entry name" value="P-loop containing nucleotide triphosphate hydrolases"/>
    <property type="match status" value="2"/>
</dbReference>
<evidence type="ECO:0000313" key="2">
    <source>
        <dbReference type="EMBL" id="TQL57476.1"/>
    </source>
</evidence>
<sequence>MTKTTITTAAFTPPTRKDRRRINQARARAEQQALETTTSSDDTSDVLLDSDLAPRWGKHGPGWGPAAPNLPAHRASAARFAVATPFLADAGLGHRGAPIGRDLLSGGRFYCDPWEWYKGRHITGPSFVSIGQVGTGKSMTNKIMCLGLIALGRKIAVASDPKGEWTALAQQVNSPTVRLGRGSPERINPLDDGIRPAGMTETEWIKRSTSTRRGLLTSILTLLRHGQLMSPQEHTALELALTATLASTRVATLPAVMDHLMNPSPDAAALVGQDGTRLGHALRRLVIGDLAGMFDAESTVRVDPSKPMIVMDTQDLLTEDPTIQAIASTCTNVWLDQVLRGQTGDFWMVITEEGWAAMRDPLMVARMDERVRLAGEWGIANMLIMHELADLDMVGPEGSAHRNQALGLLTKSQVKIIHNQSVTSISLVAKALGLTPEERDMVTKLPQGTALWKVANRSFLVHTEPTSEELAILNTDARRAG</sequence>
<dbReference type="AlphaFoldDB" id="A0A542ZAZ0"/>
<gene>
    <name evidence="2" type="ORF">FB461_2213</name>
</gene>
<reference evidence="2 3" key="1">
    <citation type="submission" date="2019-06" db="EMBL/GenBank/DDBJ databases">
        <title>Sequencing the genomes of 1000 actinobacteria strains.</title>
        <authorList>
            <person name="Klenk H.-P."/>
        </authorList>
    </citation>
    <scope>NUCLEOTIDE SEQUENCE [LARGE SCALE GENOMIC DNA]</scope>
    <source>
        <strain evidence="2 3">DSM 4813</strain>
    </source>
</reference>
<feature type="region of interest" description="Disordered" evidence="1">
    <location>
        <begin position="1"/>
        <end position="21"/>
    </location>
</feature>
<evidence type="ECO:0008006" key="4">
    <source>
        <dbReference type="Google" id="ProtNLM"/>
    </source>
</evidence>
<dbReference type="Proteomes" id="UP000315389">
    <property type="component" value="Unassembled WGS sequence"/>
</dbReference>
<name>A0A542ZAZ0_RARFA</name>
<dbReference type="EMBL" id="VFOS01000004">
    <property type="protein sequence ID" value="TQL57476.1"/>
    <property type="molecule type" value="Genomic_DNA"/>
</dbReference>
<accession>A0A542ZAZ0</accession>
<feature type="compositionally biased region" description="Low complexity" evidence="1">
    <location>
        <begin position="1"/>
        <end position="14"/>
    </location>
</feature>
<keyword evidence="3" id="KW-1185">Reference proteome</keyword>
<dbReference type="InterPro" id="IPR027417">
    <property type="entry name" value="P-loop_NTPase"/>
</dbReference>
<comment type="caution">
    <text evidence="2">The sequence shown here is derived from an EMBL/GenBank/DDBJ whole genome shotgun (WGS) entry which is preliminary data.</text>
</comment>
<dbReference type="RefSeq" id="WP_170222730.1">
    <property type="nucleotide sequence ID" value="NZ_BAAASV010000002.1"/>
</dbReference>
<proteinExistence type="predicted"/>
<protein>
    <recommendedName>
        <fullName evidence="4">AAA domain-containing protein</fullName>
    </recommendedName>
</protein>
<organism evidence="2 3">
    <name type="scientific">Rarobacter faecitabidus</name>
    <dbReference type="NCBI Taxonomy" id="13243"/>
    <lineage>
        <taxon>Bacteria</taxon>
        <taxon>Bacillati</taxon>
        <taxon>Actinomycetota</taxon>
        <taxon>Actinomycetes</taxon>
        <taxon>Micrococcales</taxon>
        <taxon>Rarobacteraceae</taxon>
        <taxon>Rarobacter</taxon>
    </lineage>
</organism>
<evidence type="ECO:0000313" key="3">
    <source>
        <dbReference type="Proteomes" id="UP000315389"/>
    </source>
</evidence>
<evidence type="ECO:0000256" key="1">
    <source>
        <dbReference type="SAM" id="MobiDB-lite"/>
    </source>
</evidence>